<proteinExistence type="predicted"/>
<organism evidence="3 4">
    <name type="scientific">Candidatus Sulfuritelmatomonas gaucii</name>
    <dbReference type="NCBI Taxonomy" id="2043161"/>
    <lineage>
        <taxon>Bacteria</taxon>
        <taxon>Pseudomonadati</taxon>
        <taxon>Acidobacteriota</taxon>
        <taxon>Terriglobia</taxon>
        <taxon>Terriglobales</taxon>
        <taxon>Acidobacteriaceae</taxon>
        <taxon>Candidatus Sulfuritelmatomonas</taxon>
    </lineage>
</organism>
<dbReference type="PROSITE" id="PS51257">
    <property type="entry name" value="PROKAR_LIPOPROTEIN"/>
    <property type="match status" value="1"/>
</dbReference>
<feature type="transmembrane region" description="Helical" evidence="2">
    <location>
        <begin position="21"/>
        <end position="45"/>
    </location>
</feature>
<dbReference type="EMBL" id="OKRB01000078">
    <property type="protein sequence ID" value="SPE19192.1"/>
    <property type="molecule type" value="Genomic_DNA"/>
</dbReference>
<feature type="region of interest" description="Disordered" evidence="1">
    <location>
        <begin position="400"/>
        <end position="430"/>
    </location>
</feature>
<reference evidence="4" key="1">
    <citation type="submission" date="2018-02" db="EMBL/GenBank/DDBJ databases">
        <authorList>
            <person name="Hausmann B."/>
        </authorList>
    </citation>
    <scope>NUCLEOTIDE SEQUENCE [LARGE SCALE GENOMIC DNA]</scope>
    <source>
        <strain evidence="4">Peat soil MAG SbA5</strain>
    </source>
</reference>
<evidence type="ECO:0000313" key="4">
    <source>
        <dbReference type="Proteomes" id="UP000239735"/>
    </source>
</evidence>
<evidence type="ECO:0000256" key="1">
    <source>
        <dbReference type="SAM" id="MobiDB-lite"/>
    </source>
</evidence>
<gene>
    <name evidence="3" type="ORF">SBA5_220038</name>
</gene>
<name>A0A2N9L7C0_9BACT</name>
<keyword evidence="2" id="KW-0472">Membrane</keyword>
<sequence length="532" mass="57558">MRISSATGRIAGLINRRKTTLAVILWIAGCCIFVLGCFTAIHWPYRYREIHPLLIQVFGSQVKVTHYRRVYLPHPGFIATGITVTRSSAPSLPPLGTVETLYVQGEWNDLLLLRRRVHMVEMTGVHIIIPAAGSRARREEFPTGSASGFSGPSTAIELLRLHNSILEVQYDREKSLRFAIRSLELKNLEKDHAIHYVLDMENPRPAGHISATGTFGPLNTQDVGATQVSGKFTFGQVRLSDMGELQGTLASTGSFSGPLRAIEANAVSDTPGFAVADGQPTHVQGSVQCTVNGTNGDVILNAVEVKSGNTTIRAHGQVTGSPKITTLELEMDRGRAEEILRLFMHQNVPVTGVASLHSLAWIGPTGKPFLQRLRVEGQFDLPATEATNPHIERSLSAFSAREQNPSAKPPVDLRSNHSSDQSADPADALSSLAGPVTIRNGVIATPGLMFQIPGAHVQLHGTFNLNGQSVHLVGTLKMNSGISHAATGWKSVLIKPFSPLFKRKNHLGSKIPIAITGTPGNYHVTQDISRTK</sequence>
<keyword evidence="2" id="KW-0812">Transmembrane</keyword>
<protein>
    <submittedName>
        <fullName evidence="3">Uncharacterized protein</fullName>
    </submittedName>
</protein>
<dbReference type="AlphaFoldDB" id="A0A2N9L7C0"/>
<dbReference type="Proteomes" id="UP000239735">
    <property type="component" value="Unassembled WGS sequence"/>
</dbReference>
<evidence type="ECO:0000313" key="3">
    <source>
        <dbReference type="EMBL" id="SPE19192.1"/>
    </source>
</evidence>
<evidence type="ECO:0000256" key="2">
    <source>
        <dbReference type="SAM" id="Phobius"/>
    </source>
</evidence>
<accession>A0A2N9L7C0</accession>
<keyword evidence="2" id="KW-1133">Transmembrane helix</keyword>
<feature type="compositionally biased region" description="Low complexity" evidence="1">
    <location>
        <begin position="418"/>
        <end position="430"/>
    </location>
</feature>
<dbReference type="OrthoDB" id="111418at2"/>